<dbReference type="OrthoDB" id="2322999at2759"/>
<sequence>MAAADVITSLPSINEYSHQHFQDLPTLEYAKAKFLGEAKGEEVIATTIKNFFVESGMDRTFGVAMLHRHFDLDPNEKLVEYRGTSTPWAATVPGMEGLHGSVWAFDKDGVLRPTEFRYSGSEDAQLSSAAMEFVDRFKTLLKDLGLIGFLGLSRYPGDDFQGSCEITNGRANINLEPQDYPKDLVHIPTIWYFSTELWQRGCRCTCNGNSEDHGHGVHVYTVSG</sequence>
<evidence type="ECO:0000313" key="3">
    <source>
        <dbReference type="EMBL" id="KAF4486869.1"/>
    </source>
</evidence>
<reference evidence="2 4" key="2">
    <citation type="submission" date="2012-08" db="EMBL/GenBank/DDBJ databases">
        <authorList>
            <person name="Gan P.H.P."/>
            <person name="Ikeda K."/>
            <person name="Irieda H."/>
            <person name="Narusaka M."/>
            <person name="O'Connell R.J."/>
            <person name="Narusaka Y."/>
            <person name="Takano Y."/>
            <person name="Kubo Y."/>
            <person name="Shirasu K."/>
        </authorList>
    </citation>
    <scope>NUCLEOTIDE SEQUENCE [LARGE SCALE GENOMIC DNA]</scope>
    <source>
        <strain evidence="2 4">Nara gc5</strain>
    </source>
</reference>
<dbReference type="EMBL" id="KB020475">
    <property type="protein sequence ID" value="ELA37390.1"/>
    <property type="molecule type" value="Genomic_DNA"/>
</dbReference>
<dbReference type="AlphaFoldDB" id="L2GG87"/>
<dbReference type="HOGENOM" id="CLU_100665_1_0_1"/>
<name>L2GG87_COLFN</name>
<gene>
    <name evidence="1" type="ORF">CGGC5_15468</name>
    <name evidence="3" type="ORF">CGGC5_v005877</name>
    <name evidence="2" type="ORF">CGGC5_v016014</name>
</gene>
<reference evidence="2 4" key="3">
    <citation type="submission" date="2020-04" db="EMBL/GenBank/DDBJ databases">
        <title>Genome sequencing and assembly of multiple isolates from the Colletotrichum gloeosporioides species complex.</title>
        <authorList>
            <person name="Gan P."/>
            <person name="Shirasu K."/>
        </authorList>
    </citation>
    <scope>NUCLEOTIDE SEQUENCE [LARGE SCALE GENOMIC DNA]</scope>
    <source>
        <strain evidence="2 4">Nara gc5</strain>
    </source>
</reference>
<evidence type="ECO:0000313" key="1">
    <source>
        <dbReference type="EMBL" id="ELA37390.1"/>
    </source>
</evidence>
<evidence type="ECO:0000313" key="4">
    <source>
        <dbReference type="Proteomes" id="UP000011096"/>
    </source>
</evidence>
<dbReference type="EMBL" id="ANPB02000003">
    <property type="protein sequence ID" value="KAF4486869.1"/>
    <property type="molecule type" value="Genomic_DNA"/>
</dbReference>
<dbReference type="STRING" id="1213859.L2GG87"/>
<keyword evidence="4" id="KW-1185">Reference proteome</keyword>
<reference evidence="1" key="1">
    <citation type="submission" date="2012-08" db="EMBL/GenBank/DDBJ databases">
        <title>Genome analysis of Colletotrichum orbiculare and Colletotrichum fructicola.</title>
        <authorList>
            <person name="Gan P.H.P."/>
            <person name="Ikeda K."/>
            <person name="Irieda H."/>
            <person name="Narusaka M."/>
            <person name="O'Connell R.J."/>
            <person name="Narusaka Y."/>
            <person name="Takano Y."/>
            <person name="Kubo Y."/>
            <person name="Shirasu K."/>
        </authorList>
    </citation>
    <scope>NUCLEOTIDE SEQUENCE</scope>
    <source>
        <strain evidence="1">Nara gc5</strain>
    </source>
</reference>
<organism evidence="1">
    <name type="scientific">Colletotrichum fructicola (strain Nara gc5)</name>
    <name type="common">Anthracnose fungus</name>
    <name type="synonym">Colletotrichum gloeosporioides (strain Nara gc5)</name>
    <dbReference type="NCBI Taxonomy" id="1213859"/>
    <lineage>
        <taxon>Eukaryota</taxon>
        <taxon>Fungi</taxon>
        <taxon>Dikarya</taxon>
        <taxon>Ascomycota</taxon>
        <taxon>Pezizomycotina</taxon>
        <taxon>Sordariomycetes</taxon>
        <taxon>Hypocreomycetidae</taxon>
        <taxon>Glomerellales</taxon>
        <taxon>Glomerellaceae</taxon>
        <taxon>Colletotrichum</taxon>
        <taxon>Colletotrichum gloeosporioides species complex</taxon>
    </lineage>
</organism>
<dbReference type="InParanoid" id="L2GG87"/>
<evidence type="ECO:0000313" key="2">
    <source>
        <dbReference type="EMBL" id="KAF4475412.1"/>
    </source>
</evidence>
<dbReference type="Proteomes" id="UP000011096">
    <property type="component" value="Unassembled WGS sequence"/>
</dbReference>
<dbReference type="EMBL" id="ANPB02000010">
    <property type="protein sequence ID" value="KAF4475412.1"/>
    <property type="molecule type" value="Genomic_DNA"/>
</dbReference>
<proteinExistence type="predicted"/>
<protein>
    <submittedName>
        <fullName evidence="1">Uncharacterized protein</fullName>
    </submittedName>
</protein>
<accession>L2GG87</accession>